<feature type="transmembrane region" description="Helical" evidence="3">
    <location>
        <begin position="116"/>
        <end position="137"/>
    </location>
</feature>
<dbReference type="Pfam" id="PF01522">
    <property type="entry name" value="Polysacc_deac_1"/>
    <property type="match status" value="1"/>
</dbReference>
<dbReference type="Gene3D" id="3.20.20.370">
    <property type="entry name" value="Glycoside hydrolase/deacetylase"/>
    <property type="match status" value="1"/>
</dbReference>
<evidence type="ECO:0000256" key="3">
    <source>
        <dbReference type="SAM" id="Phobius"/>
    </source>
</evidence>
<feature type="region of interest" description="Disordered" evidence="2">
    <location>
        <begin position="142"/>
        <end position="161"/>
    </location>
</feature>
<name>A0A5K1IR12_9ACTN</name>
<organism evidence="5 6">
    <name type="scientific">Collinsella intestinalis</name>
    <dbReference type="NCBI Taxonomy" id="147207"/>
    <lineage>
        <taxon>Bacteria</taxon>
        <taxon>Bacillati</taxon>
        <taxon>Actinomycetota</taxon>
        <taxon>Coriobacteriia</taxon>
        <taxon>Coriobacteriales</taxon>
        <taxon>Coriobacteriaceae</taxon>
        <taxon>Collinsella</taxon>
    </lineage>
</organism>
<accession>A0A5K1IR12</accession>
<feature type="compositionally biased region" description="Low complexity" evidence="2">
    <location>
        <begin position="56"/>
        <end position="68"/>
    </location>
</feature>
<sequence length="472" mass="50542">MNPNDRNRHAPRPQGARHPQQPARQRGVARPQVAHHPQAPAKPHMRRAPRPNRATGSRQASRSGQASRLGHASRSSQVPRHDQTSRRGQVPRSSRTPRSDRTPHSSRTPRNSHTRIAGIAAALVLIALVGMGGTALFRAMSKGEGPSQDKPGSAPIIEDSTAGGGAGEIVIGLNGSKDTYVLKGEEYLEAGAHAAEPADGLLNAKIKTSGKVDTSKPGTYKVTYRVSDSSGHTAKAVRTVHVVESMETMQGGVPILMYHYVYDPANPPADLNGNFIASTTFEQQLSYLKENDFYFPSYPEVKAFIEGKHSLPAKSVVLTFDDGEMGFLNVGVPLLEKYQVPATSFVIASDADAAQKVIDHRSPYVAFESHSFGMHKPGGNVGHGGIISAMSRDEIAADLKHAQEIVGGTQAFAYPFGDVTDDGRAAVRDAGILCAFTTQNSWAHVGDDVTALPRVRISGEYPLDSFIALVNG</sequence>
<proteinExistence type="predicted"/>
<feature type="region of interest" description="Disordered" evidence="2">
    <location>
        <begin position="1"/>
        <end position="114"/>
    </location>
</feature>
<evidence type="ECO:0000313" key="5">
    <source>
        <dbReference type="EMBL" id="VWL90697.1"/>
    </source>
</evidence>
<protein>
    <submittedName>
        <fullName evidence="5">Poly-beta-1,6-N-acetyl-D-glucosamine N-deacetylase</fullName>
        <ecNumber evidence="5">3.5.1.-</ecNumber>
    </submittedName>
</protein>
<dbReference type="InterPro" id="IPR013783">
    <property type="entry name" value="Ig-like_fold"/>
</dbReference>
<gene>
    <name evidence="5" type="primary">icaB</name>
    <name evidence="5" type="ORF">JKKLCJKK_00105</name>
</gene>
<dbReference type="GO" id="GO:0016810">
    <property type="term" value="F:hydrolase activity, acting on carbon-nitrogen (but not peptide) bonds"/>
    <property type="evidence" value="ECO:0007669"/>
    <property type="project" value="InterPro"/>
</dbReference>
<evidence type="ECO:0000256" key="1">
    <source>
        <dbReference type="ARBA" id="ARBA00022729"/>
    </source>
</evidence>
<keyword evidence="5" id="KW-0378">Hydrolase</keyword>
<reference evidence="5 6" key="1">
    <citation type="submission" date="2019-10" db="EMBL/GenBank/DDBJ databases">
        <authorList>
            <person name="Wolf R A."/>
        </authorList>
    </citation>
    <scope>NUCLEOTIDE SEQUENCE [LARGE SCALE GENOMIC DNA]</scope>
    <source>
        <strain evidence="5">Collinsella_intestinalis_DSM_13632</strain>
    </source>
</reference>
<keyword evidence="1" id="KW-0732">Signal</keyword>
<evidence type="ECO:0000259" key="4">
    <source>
        <dbReference type="PROSITE" id="PS51677"/>
    </source>
</evidence>
<dbReference type="PROSITE" id="PS51677">
    <property type="entry name" value="NODB"/>
    <property type="match status" value="1"/>
</dbReference>
<dbReference type="PANTHER" id="PTHR34216:SF7">
    <property type="entry name" value="POLY-BETA-1,6-N-ACETYL-D-GLUCOSAMINE N-DEACETYLASE"/>
    <property type="match status" value="1"/>
</dbReference>
<dbReference type="EC" id="3.5.1.-" evidence="5"/>
<dbReference type="PANTHER" id="PTHR34216">
    <property type="match status" value="1"/>
</dbReference>
<dbReference type="AlphaFoldDB" id="A0A5K1IR12"/>
<keyword evidence="3" id="KW-0812">Transmembrane</keyword>
<dbReference type="InterPro" id="IPR011330">
    <property type="entry name" value="Glyco_hydro/deAcase_b/a-brl"/>
</dbReference>
<dbReference type="InterPro" id="IPR032179">
    <property type="entry name" value="Cry22Aa_Ig-like"/>
</dbReference>
<dbReference type="SUPFAM" id="SSF88713">
    <property type="entry name" value="Glycoside hydrolase/deacetylase"/>
    <property type="match status" value="1"/>
</dbReference>
<dbReference type="GO" id="GO:0005975">
    <property type="term" value="P:carbohydrate metabolic process"/>
    <property type="evidence" value="ECO:0007669"/>
    <property type="project" value="InterPro"/>
</dbReference>
<dbReference type="EMBL" id="CABWIC010000007">
    <property type="protein sequence ID" value="VWL90697.1"/>
    <property type="molecule type" value="Genomic_DNA"/>
</dbReference>
<dbReference type="InterPro" id="IPR002509">
    <property type="entry name" value="NODB_dom"/>
</dbReference>
<keyword evidence="3" id="KW-1133">Transmembrane helix</keyword>
<dbReference type="Proteomes" id="UP000405524">
    <property type="component" value="Unassembled WGS sequence"/>
</dbReference>
<dbReference type="Pfam" id="PF16403">
    <property type="entry name" value="Bact_surface_Ig-like"/>
    <property type="match status" value="1"/>
</dbReference>
<evidence type="ECO:0000313" key="6">
    <source>
        <dbReference type="Proteomes" id="UP000405524"/>
    </source>
</evidence>
<dbReference type="Gene3D" id="2.60.40.10">
    <property type="entry name" value="Immunoglobulins"/>
    <property type="match status" value="1"/>
</dbReference>
<keyword evidence="3" id="KW-0472">Membrane</keyword>
<dbReference type="InterPro" id="IPR051398">
    <property type="entry name" value="Polysacch_Deacetylase"/>
</dbReference>
<feature type="domain" description="NodB homology" evidence="4">
    <location>
        <begin position="314"/>
        <end position="472"/>
    </location>
</feature>
<evidence type="ECO:0000256" key="2">
    <source>
        <dbReference type="SAM" id="MobiDB-lite"/>
    </source>
</evidence>